<dbReference type="PANTHER" id="PTHR30337:SF7">
    <property type="entry name" value="PHOSPHOESTERASE"/>
    <property type="match status" value="1"/>
</dbReference>
<keyword evidence="1" id="KW-0378">Hydrolase</keyword>
<dbReference type="Proteomes" id="UP001055460">
    <property type="component" value="Chromosome"/>
</dbReference>
<feature type="domain" description="Calcineurin-like phosphoesterase" evidence="2">
    <location>
        <begin position="3"/>
        <end position="201"/>
    </location>
</feature>
<dbReference type="AlphaFoldDB" id="A0A9Q8YA46"/>
<dbReference type="CDD" id="cd00840">
    <property type="entry name" value="MPP_Mre11_N"/>
    <property type="match status" value="1"/>
</dbReference>
<evidence type="ECO:0000259" key="2">
    <source>
        <dbReference type="Pfam" id="PF00149"/>
    </source>
</evidence>
<dbReference type="RefSeq" id="WP_090294527.1">
    <property type="nucleotide sequence ID" value="NZ_CAXURO020000001.1"/>
</dbReference>
<evidence type="ECO:0000256" key="1">
    <source>
        <dbReference type="ARBA" id="ARBA00022801"/>
    </source>
</evidence>
<dbReference type="Gene3D" id="3.60.21.10">
    <property type="match status" value="1"/>
</dbReference>
<gene>
    <name evidence="3" type="ORF">NE863_04850</name>
</gene>
<name>A0A9Q8YA46_ENSAD</name>
<proteinExistence type="predicted"/>
<keyword evidence="3" id="KW-0269">Exonuclease</keyword>
<dbReference type="EMBL" id="CP098807">
    <property type="protein sequence ID" value="USJ24320.1"/>
    <property type="molecule type" value="Genomic_DNA"/>
</dbReference>
<reference evidence="3" key="1">
    <citation type="submission" date="2022-06" db="EMBL/GenBank/DDBJ databases">
        <title>Physiological and biochemical characterization and genomic elucidation of a strain of the genus Ensifer adhaerens M8 that combines arsenic oxidation and chromium reduction.</title>
        <authorList>
            <person name="Li X."/>
            <person name="Yu c."/>
        </authorList>
    </citation>
    <scope>NUCLEOTIDE SEQUENCE</scope>
    <source>
        <strain evidence="3">M8</strain>
    </source>
</reference>
<dbReference type="InterPro" id="IPR029052">
    <property type="entry name" value="Metallo-depent_PP-like"/>
</dbReference>
<accession>A0A9Q8YA46</accession>
<dbReference type="InterPro" id="IPR041796">
    <property type="entry name" value="Mre11_N"/>
</dbReference>
<dbReference type="GO" id="GO:0004527">
    <property type="term" value="F:exonuclease activity"/>
    <property type="evidence" value="ECO:0007669"/>
    <property type="project" value="UniProtKB-KW"/>
</dbReference>
<organism evidence="3 4">
    <name type="scientific">Ensifer adhaerens</name>
    <name type="common">Sinorhizobium morelense</name>
    <dbReference type="NCBI Taxonomy" id="106592"/>
    <lineage>
        <taxon>Bacteria</taxon>
        <taxon>Pseudomonadati</taxon>
        <taxon>Pseudomonadota</taxon>
        <taxon>Alphaproteobacteria</taxon>
        <taxon>Hyphomicrobiales</taxon>
        <taxon>Rhizobiaceae</taxon>
        <taxon>Sinorhizobium/Ensifer group</taxon>
        <taxon>Ensifer</taxon>
    </lineage>
</organism>
<dbReference type="OrthoDB" id="9773856at2"/>
<protein>
    <submittedName>
        <fullName evidence="3">Exonuclease SbcCD subunit D</fullName>
    </submittedName>
</protein>
<keyword evidence="3" id="KW-0540">Nuclease</keyword>
<sequence>MPFRFVHTADLHLDSPLRSLALRNADLAEIVRGASRQAMVKIVDLCIAEEADALLIAGDLYDGSQTSMNTALFLGRELRRLDEHGIRVFIIRGNHDAQSQVTNELTLPPSAHVFKGRAKAVVAKTLASGRDVYVHGVSFASPHAPESLLPAFQPPVPGAVNIGMLHTSLAGAAGHDLYAPCSVADLVAHGFDYWALGHIHQRQVHAAEPFIVMPGMPQGRDINEVGVKSVSFVTVDDDGHVSLAERAIGIASFERLRVDLTGITEWRDMLDAVRQALSRTCGEAAAENVILRLTLAGATPLAWRLRRDADLLRAEIDNIAAGIAGCWIEKVELTCGNARTEKPGAMLDPVEELAALVEADVLPAHGFRQDVLAAVEDVLQQLPPELRQSLAPDEEAVARLAFEAGVSGTAEVLAHLHGGGAGEGGH</sequence>
<dbReference type="InterPro" id="IPR004843">
    <property type="entry name" value="Calcineurin-like_PHP"/>
</dbReference>
<dbReference type="Pfam" id="PF00149">
    <property type="entry name" value="Metallophos"/>
    <property type="match status" value="1"/>
</dbReference>
<dbReference type="InterPro" id="IPR050535">
    <property type="entry name" value="DNA_Repair-Maintenance_Comp"/>
</dbReference>
<dbReference type="PANTHER" id="PTHR30337">
    <property type="entry name" value="COMPONENT OF ATP-DEPENDENT DSDNA EXONUCLEASE"/>
    <property type="match status" value="1"/>
</dbReference>
<dbReference type="SUPFAM" id="SSF56300">
    <property type="entry name" value="Metallo-dependent phosphatases"/>
    <property type="match status" value="1"/>
</dbReference>
<dbReference type="InterPro" id="IPR014576">
    <property type="entry name" value="Pesterase_YhaO"/>
</dbReference>
<evidence type="ECO:0000313" key="3">
    <source>
        <dbReference type="EMBL" id="USJ24320.1"/>
    </source>
</evidence>
<evidence type="ECO:0000313" key="4">
    <source>
        <dbReference type="Proteomes" id="UP001055460"/>
    </source>
</evidence>
<dbReference type="PIRSF" id="PIRSF033091">
    <property type="entry name" value="Pesterase_YhaO"/>
    <property type="match status" value="1"/>
</dbReference>